<keyword evidence="3" id="KW-1185">Reference proteome</keyword>
<dbReference type="AlphaFoldDB" id="A0A0B5EXE7"/>
<name>A0A0B5EXE7_STRA4</name>
<dbReference type="KEGG" id="sals:SLNWT_2940"/>
<feature type="region of interest" description="Disordered" evidence="1">
    <location>
        <begin position="1"/>
        <end position="45"/>
    </location>
</feature>
<proteinExistence type="predicted"/>
<evidence type="ECO:0000256" key="1">
    <source>
        <dbReference type="SAM" id="MobiDB-lite"/>
    </source>
</evidence>
<dbReference type="EMBL" id="CP010519">
    <property type="protein sequence ID" value="AJE83316.1"/>
    <property type="molecule type" value="Genomic_DNA"/>
</dbReference>
<organism evidence="2 3">
    <name type="scientific">Streptomyces albus (strain ATCC 21838 / DSM 41398 / FERM P-419 / JCM 4703 / NBRC 107858)</name>
    <dbReference type="NCBI Taxonomy" id="1081613"/>
    <lineage>
        <taxon>Bacteria</taxon>
        <taxon>Bacillati</taxon>
        <taxon>Actinomycetota</taxon>
        <taxon>Actinomycetes</taxon>
        <taxon>Kitasatosporales</taxon>
        <taxon>Streptomycetaceae</taxon>
        <taxon>Streptomyces</taxon>
    </lineage>
</organism>
<accession>A0A0B5EXE7</accession>
<reference evidence="2 3" key="1">
    <citation type="submission" date="2015-01" db="EMBL/GenBank/DDBJ databases">
        <title>Enhanced salinomycin production by adjusting the supply of polyketide extender units in Streptomyce albus DSM 41398.</title>
        <authorList>
            <person name="Lu C."/>
        </authorList>
    </citation>
    <scope>NUCLEOTIDE SEQUENCE [LARGE SCALE GENOMIC DNA]</scope>
    <source>
        <strain evidence="3">ATCC 21838 / DSM 41398 / FERM P-419 / JCM 4703 / NBRC 107858</strain>
    </source>
</reference>
<dbReference type="Proteomes" id="UP000031523">
    <property type="component" value="Chromosome"/>
</dbReference>
<sequence>MEEKEPGETSGQPDAEPGPGTGAAPLADPDPDPDPLPDPGHRRRWLGWLTSDPAESLRETEEGGSIVVFKGYTPLAVLRAPTAEERAFYEQVKRRELDFIAVSKQLLEQLADRLPAQVLEHCGSLHFAGEWWLAVDSLVACLRKRPVAVTAEEIAMVAELLPWQWPEKDDAWYARVLAELDLAPTAAESVSTAPVPSAGPMGSAPSVSPTTAAPPVTSTDPRS</sequence>
<evidence type="ECO:0000313" key="3">
    <source>
        <dbReference type="Proteomes" id="UP000031523"/>
    </source>
</evidence>
<feature type="region of interest" description="Disordered" evidence="1">
    <location>
        <begin position="188"/>
        <end position="223"/>
    </location>
</feature>
<gene>
    <name evidence="2" type="ORF">SLNWT_2940</name>
</gene>
<evidence type="ECO:0000313" key="2">
    <source>
        <dbReference type="EMBL" id="AJE83316.1"/>
    </source>
</evidence>
<feature type="compositionally biased region" description="Low complexity" evidence="1">
    <location>
        <begin position="203"/>
        <end position="223"/>
    </location>
</feature>
<protein>
    <submittedName>
        <fullName evidence="2">Uncharacterized protein</fullName>
    </submittedName>
</protein>
<feature type="compositionally biased region" description="Low complexity" evidence="1">
    <location>
        <begin position="13"/>
        <end position="27"/>
    </location>
</feature>